<dbReference type="Gene3D" id="3.40.50.300">
    <property type="entry name" value="P-loop containing nucleotide triphosphate hydrolases"/>
    <property type="match status" value="2"/>
</dbReference>
<feature type="domain" description="UvrD-like helicase ATP-binding" evidence="5">
    <location>
        <begin position="1"/>
        <end position="191"/>
    </location>
</feature>
<dbReference type="GO" id="GO:0043138">
    <property type="term" value="F:3'-5' DNA helicase activity"/>
    <property type="evidence" value="ECO:0007669"/>
    <property type="project" value="TreeGrafter"/>
</dbReference>
<dbReference type="GO" id="GO:0033202">
    <property type="term" value="C:DNA helicase complex"/>
    <property type="evidence" value="ECO:0007669"/>
    <property type="project" value="TreeGrafter"/>
</dbReference>
<evidence type="ECO:0000256" key="2">
    <source>
        <dbReference type="ARBA" id="ARBA00022801"/>
    </source>
</evidence>
<dbReference type="GO" id="GO:0003677">
    <property type="term" value="F:DNA binding"/>
    <property type="evidence" value="ECO:0007669"/>
    <property type="project" value="InterPro"/>
</dbReference>
<feature type="non-terminal residue" evidence="6">
    <location>
        <position position="333"/>
    </location>
</feature>
<dbReference type="PROSITE" id="PS51198">
    <property type="entry name" value="UVRD_HELICASE_ATP_BIND"/>
    <property type="match status" value="1"/>
</dbReference>
<keyword evidence="2" id="KW-0378">Hydrolase</keyword>
<name>A0A382QHE8_9ZZZZ</name>
<evidence type="ECO:0000256" key="3">
    <source>
        <dbReference type="ARBA" id="ARBA00022806"/>
    </source>
</evidence>
<proteinExistence type="predicted"/>
<dbReference type="Pfam" id="PF00580">
    <property type="entry name" value="UvrD-helicase"/>
    <property type="match status" value="1"/>
</dbReference>
<protein>
    <recommendedName>
        <fullName evidence="5">UvrD-like helicase ATP-binding domain-containing protein</fullName>
    </recommendedName>
</protein>
<evidence type="ECO:0000313" key="6">
    <source>
        <dbReference type="EMBL" id="SVC83681.1"/>
    </source>
</evidence>
<dbReference type="PANTHER" id="PTHR11070">
    <property type="entry name" value="UVRD / RECB / PCRA DNA HELICASE FAMILY MEMBER"/>
    <property type="match status" value="1"/>
</dbReference>
<accession>A0A382QHE8</accession>
<dbReference type="EMBL" id="UINC01113816">
    <property type="protein sequence ID" value="SVC83681.1"/>
    <property type="molecule type" value="Genomic_DNA"/>
</dbReference>
<reference evidence="6" key="1">
    <citation type="submission" date="2018-05" db="EMBL/GenBank/DDBJ databases">
        <authorList>
            <person name="Lanie J.A."/>
            <person name="Ng W.-L."/>
            <person name="Kazmierczak K.M."/>
            <person name="Andrzejewski T.M."/>
            <person name="Davidsen T.M."/>
            <person name="Wayne K.J."/>
            <person name="Tettelin H."/>
            <person name="Glass J.I."/>
            <person name="Rusch D."/>
            <person name="Podicherti R."/>
            <person name="Tsui H.-C.T."/>
            <person name="Winkler M.E."/>
        </authorList>
    </citation>
    <scope>NUCLEOTIDE SEQUENCE</scope>
</reference>
<feature type="non-terminal residue" evidence="6">
    <location>
        <position position="1"/>
    </location>
</feature>
<dbReference type="InterPro" id="IPR027417">
    <property type="entry name" value="P-loop_NTPase"/>
</dbReference>
<dbReference type="GO" id="GO:0016787">
    <property type="term" value="F:hydrolase activity"/>
    <property type="evidence" value="ECO:0007669"/>
    <property type="project" value="UniProtKB-KW"/>
</dbReference>
<dbReference type="GO" id="GO:0005829">
    <property type="term" value="C:cytosol"/>
    <property type="evidence" value="ECO:0007669"/>
    <property type="project" value="TreeGrafter"/>
</dbReference>
<keyword evidence="1" id="KW-0547">Nucleotide-binding</keyword>
<evidence type="ECO:0000259" key="5">
    <source>
        <dbReference type="PROSITE" id="PS51198"/>
    </source>
</evidence>
<dbReference type="AlphaFoldDB" id="A0A382QHE8"/>
<gene>
    <name evidence="6" type="ORF">METZ01_LOCUS336535</name>
</gene>
<sequence length="333" mass="37246">SDSPLSRLVTRSIQDENSRIALTLQKEQNRIVKVTDKRNKSILAECTISLLTVAAAFISAYQNEKISNSLLDYDDLILKSKDLLHRPSVMSWVLYKLDGGIDHILIDEAQDTNPDQWEVIQALSEEFFAGIGARENNRTLFAVGDTKQSIYSFQRADPIAFDQMRDFFRSRVTATRARWNDIQLDISFRSTAAILEAVDLVFSDPVASDGVVEPETGTRHLPARNKAAGLVEVWPLVETRRRKKERPWAPPTTRIGGEPACTTLARVVAAKIKLLCSGETLESQGRPIRPGDIMVLVRKRSSFVGDLVKALKRNKIPVSGVDRLILTDHIAIK</sequence>
<keyword evidence="3" id="KW-0347">Helicase</keyword>
<dbReference type="PANTHER" id="PTHR11070:SF2">
    <property type="entry name" value="ATP-DEPENDENT DNA HELICASE SRS2"/>
    <property type="match status" value="1"/>
</dbReference>
<dbReference type="GO" id="GO:0005524">
    <property type="term" value="F:ATP binding"/>
    <property type="evidence" value="ECO:0007669"/>
    <property type="project" value="UniProtKB-KW"/>
</dbReference>
<evidence type="ECO:0000256" key="4">
    <source>
        <dbReference type="ARBA" id="ARBA00022840"/>
    </source>
</evidence>
<dbReference type="SUPFAM" id="SSF52540">
    <property type="entry name" value="P-loop containing nucleoside triphosphate hydrolases"/>
    <property type="match status" value="1"/>
</dbReference>
<organism evidence="6">
    <name type="scientific">marine metagenome</name>
    <dbReference type="NCBI Taxonomy" id="408172"/>
    <lineage>
        <taxon>unclassified sequences</taxon>
        <taxon>metagenomes</taxon>
        <taxon>ecological metagenomes</taxon>
    </lineage>
</organism>
<dbReference type="GO" id="GO:0000725">
    <property type="term" value="P:recombinational repair"/>
    <property type="evidence" value="ECO:0007669"/>
    <property type="project" value="TreeGrafter"/>
</dbReference>
<evidence type="ECO:0000256" key="1">
    <source>
        <dbReference type="ARBA" id="ARBA00022741"/>
    </source>
</evidence>
<dbReference type="InterPro" id="IPR014016">
    <property type="entry name" value="UvrD-like_ATP-bd"/>
</dbReference>
<dbReference type="InterPro" id="IPR000212">
    <property type="entry name" value="DNA_helicase_UvrD/REP"/>
</dbReference>
<keyword evidence="4" id="KW-0067">ATP-binding</keyword>